<keyword evidence="3" id="KW-0804">Transcription</keyword>
<evidence type="ECO:0000256" key="4">
    <source>
        <dbReference type="ARBA" id="ARBA00058938"/>
    </source>
</evidence>
<dbReference type="Pfam" id="PF01614">
    <property type="entry name" value="IclR_C"/>
    <property type="match status" value="1"/>
</dbReference>
<dbReference type="InterPro" id="IPR036390">
    <property type="entry name" value="WH_DNA-bd_sf"/>
</dbReference>
<dbReference type="FunFam" id="1.10.10.10:FF:000056">
    <property type="entry name" value="IclR family transcriptional regulator"/>
    <property type="match status" value="1"/>
</dbReference>
<evidence type="ECO:0000313" key="8">
    <source>
        <dbReference type="EMBL" id="KXB90408.1"/>
    </source>
</evidence>
<dbReference type="PATRIC" id="fig|1588748.3.peg.1331"/>
<evidence type="ECO:0000256" key="3">
    <source>
        <dbReference type="ARBA" id="ARBA00023163"/>
    </source>
</evidence>
<dbReference type="STRING" id="1588748.HMPREF3182_01375"/>
<feature type="domain" description="HTH iclR-type" evidence="6">
    <location>
        <begin position="2"/>
        <end position="63"/>
    </location>
</feature>
<comment type="function">
    <text evidence="4">May be an activator protein for the gylABX operon.</text>
</comment>
<dbReference type="GO" id="GO:0003700">
    <property type="term" value="F:DNA-binding transcription factor activity"/>
    <property type="evidence" value="ECO:0007669"/>
    <property type="project" value="TreeGrafter"/>
</dbReference>
<dbReference type="InterPro" id="IPR036388">
    <property type="entry name" value="WH-like_DNA-bd_sf"/>
</dbReference>
<dbReference type="Pfam" id="PF09339">
    <property type="entry name" value="HTH_IclR"/>
    <property type="match status" value="1"/>
</dbReference>
<keyword evidence="2" id="KW-0238">DNA-binding</keyword>
<evidence type="ECO:0000259" key="6">
    <source>
        <dbReference type="PROSITE" id="PS51077"/>
    </source>
</evidence>
<evidence type="ECO:0000256" key="5">
    <source>
        <dbReference type="ARBA" id="ARBA00070406"/>
    </source>
</evidence>
<dbReference type="SUPFAM" id="SSF55781">
    <property type="entry name" value="GAF domain-like"/>
    <property type="match status" value="1"/>
</dbReference>
<organism evidence="8 9">
    <name type="scientific">Megasphaera hutchinsoni</name>
    <dbReference type="NCBI Taxonomy" id="1588748"/>
    <lineage>
        <taxon>Bacteria</taxon>
        <taxon>Bacillati</taxon>
        <taxon>Bacillota</taxon>
        <taxon>Negativicutes</taxon>
        <taxon>Veillonellales</taxon>
        <taxon>Veillonellaceae</taxon>
        <taxon>Megasphaera</taxon>
    </lineage>
</organism>
<dbReference type="InterPro" id="IPR029016">
    <property type="entry name" value="GAF-like_dom_sf"/>
</dbReference>
<keyword evidence="1" id="KW-0805">Transcription regulation</keyword>
<dbReference type="InterPro" id="IPR014757">
    <property type="entry name" value="Tscrpt_reg_IclR_C"/>
</dbReference>
<comment type="caution">
    <text evidence="8">The sequence shown here is derived from an EMBL/GenBank/DDBJ whole genome shotgun (WGS) entry which is preliminary data.</text>
</comment>
<dbReference type="AlphaFoldDB" id="A0A134CDY3"/>
<dbReference type="GO" id="GO:0045892">
    <property type="term" value="P:negative regulation of DNA-templated transcription"/>
    <property type="evidence" value="ECO:0007669"/>
    <property type="project" value="TreeGrafter"/>
</dbReference>
<accession>A0A134CDY3</accession>
<proteinExistence type="predicted"/>
<feature type="domain" description="IclR-ED" evidence="7">
    <location>
        <begin position="64"/>
        <end position="248"/>
    </location>
</feature>
<protein>
    <recommendedName>
        <fullName evidence="5">Glycerol operon regulatory protein</fullName>
    </recommendedName>
</protein>
<keyword evidence="9" id="KW-1185">Reference proteome</keyword>
<dbReference type="Gene3D" id="3.30.450.40">
    <property type="match status" value="1"/>
</dbReference>
<evidence type="ECO:0000259" key="7">
    <source>
        <dbReference type="PROSITE" id="PS51078"/>
    </source>
</evidence>
<sequence length="248" mass="27830">MIESIDRALAILQLFLQEERPLGITDISSQLDLQKSTVSRTIETLEARGFVYKQATGKYWLGLPLYSLGMLYKEKATLQNIVYPYAQALVETCRESVHLTTFSHISMKYPQHVILEKIKAPQTIDLAPPVGAIRASYCSASGKCLLAYSPTYRNTYRGCRLQKFTAYTCTDWDVLERELAQIEKQGYAVEKEEVKLGMACVAAPIFQQGKIQAAISISAPIARFSDDGEKRYIQAIVQTAKEITMALQ</sequence>
<evidence type="ECO:0000256" key="1">
    <source>
        <dbReference type="ARBA" id="ARBA00023015"/>
    </source>
</evidence>
<dbReference type="Proteomes" id="UP000070160">
    <property type="component" value="Unassembled WGS sequence"/>
</dbReference>
<dbReference type="SUPFAM" id="SSF46785">
    <property type="entry name" value="Winged helix' DNA-binding domain"/>
    <property type="match status" value="1"/>
</dbReference>
<dbReference type="PANTHER" id="PTHR30136:SF24">
    <property type="entry name" value="HTH-TYPE TRANSCRIPTIONAL REPRESSOR ALLR"/>
    <property type="match status" value="1"/>
</dbReference>
<dbReference type="PANTHER" id="PTHR30136">
    <property type="entry name" value="HELIX-TURN-HELIX TRANSCRIPTIONAL REGULATOR, ICLR FAMILY"/>
    <property type="match status" value="1"/>
</dbReference>
<reference evidence="9" key="1">
    <citation type="submission" date="2016-01" db="EMBL/GenBank/DDBJ databases">
        <authorList>
            <person name="Mitreva M."/>
            <person name="Pepin K.H."/>
            <person name="Mihindukulasuriya K.A."/>
            <person name="Fulton R."/>
            <person name="Fronick C."/>
            <person name="O'Laughlin M."/>
            <person name="Miner T."/>
            <person name="Herter B."/>
            <person name="Rosa B.A."/>
            <person name="Cordes M."/>
            <person name="Tomlinson C."/>
            <person name="Wollam A."/>
            <person name="Palsikar V.B."/>
            <person name="Mardis E.R."/>
            <person name="Wilson R.K."/>
        </authorList>
    </citation>
    <scope>NUCLEOTIDE SEQUENCE [LARGE SCALE GENOMIC DNA]</scope>
    <source>
        <strain evidence="9">KA00182</strain>
    </source>
</reference>
<dbReference type="GO" id="GO:0003677">
    <property type="term" value="F:DNA binding"/>
    <property type="evidence" value="ECO:0007669"/>
    <property type="project" value="UniProtKB-KW"/>
</dbReference>
<evidence type="ECO:0000256" key="2">
    <source>
        <dbReference type="ARBA" id="ARBA00023125"/>
    </source>
</evidence>
<dbReference type="InterPro" id="IPR005471">
    <property type="entry name" value="Tscrpt_reg_IclR_N"/>
</dbReference>
<dbReference type="SMART" id="SM00346">
    <property type="entry name" value="HTH_ICLR"/>
    <property type="match status" value="1"/>
</dbReference>
<name>A0A134CDY3_9FIRM</name>
<dbReference type="InterPro" id="IPR050707">
    <property type="entry name" value="HTH_MetabolicPath_Reg"/>
</dbReference>
<dbReference type="Gene3D" id="1.10.10.10">
    <property type="entry name" value="Winged helix-like DNA-binding domain superfamily/Winged helix DNA-binding domain"/>
    <property type="match status" value="1"/>
</dbReference>
<evidence type="ECO:0000313" key="9">
    <source>
        <dbReference type="Proteomes" id="UP000070160"/>
    </source>
</evidence>
<dbReference type="RefSeq" id="WP_062486367.1">
    <property type="nucleotide sequence ID" value="NZ_KQ960953.1"/>
</dbReference>
<dbReference type="PROSITE" id="PS51078">
    <property type="entry name" value="ICLR_ED"/>
    <property type="match status" value="1"/>
</dbReference>
<dbReference type="EMBL" id="LSDT01000048">
    <property type="protein sequence ID" value="KXB90408.1"/>
    <property type="molecule type" value="Genomic_DNA"/>
</dbReference>
<gene>
    <name evidence="8" type="ORF">HMPREF3182_01375</name>
</gene>
<dbReference type="PROSITE" id="PS51077">
    <property type="entry name" value="HTH_ICLR"/>
    <property type="match status" value="1"/>
</dbReference>